<name>A0A830HKG5_9CHLO</name>
<protein>
    <recommendedName>
        <fullName evidence="2">5'-3' DNA helicase ZGRF1-like N-terminal domain-containing protein</fullName>
    </recommendedName>
</protein>
<dbReference type="PANTHER" id="PTHR28535">
    <property type="entry name" value="ZINC FINGER GRF-TYPE CONTAINING 1"/>
    <property type="match status" value="1"/>
</dbReference>
<proteinExistence type="predicted"/>
<feature type="domain" description="5'-3' DNA helicase ZGRF1-like N-terminal" evidence="2">
    <location>
        <begin position="2"/>
        <end position="76"/>
    </location>
</feature>
<dbReference type="Pfam" id="PF10382">
    <property type="entry name" value="ZGRF1-like_N"/>
    <property type="match status" value="1"/>
</dbReference>
<feature type="compositionally biased region" description="Pro residues" evidence="1">
    <location>
        <begin position="93"/>
        <end position="102"/>
    </location>
</feature>
<feature type="compositionally biased region" description="Low complexity" evidence="1">
    <location>
        <begin position="83"/>
        <end position="92"/>
    </location>
</feature>
<gene>
    <name evidence="3" type="ORF">PPROV_000661800</name>
</gene>
<dbReference type="AlphaFoldDB" id="A0A830HKG5"/>
<accession>A0A830HKG5</accession>
<keyword evidence="4" id="KW-1185">Reference proteome</keyword>
<sequence>MFRVLYTKQLLKKRKTYHDGTLRTHPTRNLAVLHSDSDDVLCEVVCNLDKCRSWAEGDTLTEVFDGYIVVIDDVVEPYGGGAAAPASAQAPAPAAPAPPPSKKAPLTVTQSHRPVAQASREQHDPASPQALAPEFVNHFDMNSPPPPAQMQTHNRHHHHHRGDVYYPPQQAHQAPGGRTNDELARILLDDILLKN</sequence>
<dbReference type="OrthoDB" id="6513042at2759"/>
<organism evidence="3 4">
    <name type="scientific">Pycnococcus provasolii</name>
    <dbReference type="NCBI Taxonomy" id="41880"/>
    <lineage>
        <taxon>Eukaryota</taxon>
        <taxon>Viridiplantae</taxon>
        <taxon>Chlorophyta</taxon>
        <taxon>Pseudoscourfieldiophyceae</taxon>
        <taxon>Pseudoscourfieldiales</taxon>
        <taxon>Pycnococcaceae</taxon>
        <taxon>Pycnococcus</taxon>
    </lineage>
</organism>
<dbReference type="InterPro" id="IPR018838">
    <property type="entry name" value="ZGRF1-like_N"/>
</dbReference>
<dbReference type="GO" id="GO:0005634">
    <property type="term" value="C:nucleus"/>
    <property type="evidence" value="ECO:0007669"/>
    <property type="project" value="TreeGrafter"/>
</dbReference>
<dbReference type="EMBL" id="BNJQ01000018">
    <property type="protein sequence ID" value="GHP07876.1"/>
    <property type="molecule type" value="Genomic_DNA"/>
</dbReference>
<dbReference type="Proteomes" id="UP000660262">
    <property type="component" value="Unassembled WGS sequence"/>
</dbReference>
<evidence type="ECO:0000259" key="2">
    <source>
        <dbReference type="Pfam" id="PF10382"/>
    </source>
</evidence>
<dbReference type="GO" id="GO:0035861">
    <property type="term" value="C:site of double-strand break"/>
    <property type="evidence" value="ECO:0007669"/>
    <property type="project" value="TreeGrafter"/>
</dbReference>
<evidence type="ECO:0000313" key="3">
    <source>
        <dbReference type="EMBL" id="GHP07876.1"/>
    </source>
</evidence>
<dbReference type="GO" id="GO:0006302">
    <property type="term" value="P:double-strand break repair"/>
    <property type="evidence" value="ECO:0007669"/>
    <property type="project" value="TreeGrafter"/>
</dbReference>
<evidence type="ECO:0000313" key="4">
    <source>
        <dbReference type="Proteomes" id="UP000660262"/>
    </source>
</evidence>
<evidence type="ECO:0000256" key="1">
    <source>
        <dbReference type="SAM" id="MobiDB-lite"/>
    </source>
</evidence>
<feature type="region of interest" description="Disordered" evidence="1">
    <location>
        <begin position="81"/>
        <end position="127"/>
    </location>
</feature>
<comment type="caution">
    <text evidence="3">The sequence shown here is derived from an EMBL/GenBank/DDBJ whole genome shotgun (WGS) entry which is preliminary data.</text>
</comment>
<reference evidence="3" key="1">
    <citation type="submission" date="2020-10" db="EMBL/GenBank/DDBJ databases">
        <title>Unveiling of a novel bifunctional photoreceptor, Dualchrome1, isolated from a cosmopolitan green alga.</title>
        <authorList>
            <person name="Suzuki S."/>
            <person name="Kawachi M."/>
        </authorList>
    </citation>
    <scope>NUCLEOTIDE SEQUENCE</scope>
    <source>
        <strain evidence="3">NIES 2893</strain>
    </source>
</reference>
<feature type="region of interest" description="Disordered" evidence="1">
    <location>
        <begin position="140"/>
        <end position="178"/>
    </location>
</feature>
<dbReference type="PANTHER" id="PTHR28535:SF1">
    <property type="entry name" value="PROTEIN ZGRF1"/>
    <property type="match status" value="1"/>
</dbReference>
<dbReference type="InterPro" id="IPR052800">
    <property type="entry name" value="DNA_Repair_Helicase_ZGRF1"/>
</dbReference>